<keyword evidence="4 7" id="KW-0560">Oxidoreductase</keyword>
<dbReference type="NCBIfam" id="NF002652">
    <property type="entry name" value="PRK02318.2-5"/>
    <property type="match status" value="1"/>
</dbReference>
<dbReference type="InterPro" id="IPR000669">
    <property type="entry name" value="Mannitol_DH"/>
</dbReference>
<dbReference type="Gene3D" id="1.10.1040.10">
    <property type="entry name" value="N-(1-d-carboxylethyl)-l-norvaline Dehydrogenase, domain 2"/>
    <property type="match status" value="1"/>
</dbReference>
<dbReference type="RefSeq" id="WP_077720299.1">
    <property type="nucleotide sequence ID" value="NZ_CP019699.1"/>
</dbReference>
<dbReference type="GO" id="GO:0019592">
    <property type="term" value="P:mannitol catabolic process"/>
    <property type="evidence" value="ECO:0007669"/>
    <property type="project" value="TreeGrafter"/>
</dbReference>
<dbReference type="Proteomes" id="UP000188603">
    <property type="component" value="Chromosome"/>
</dbReference>
<feature type="domain" description="Mannitol dehydrogenase N-terminal" evidence="8">
    <location>
        <begin position="1"/>
        <end position="195"/>
    </location>
</feature>
<dbReference type="InterPro" id="IPR013328">
    <property type="entry name" value="6PGD_dom2"/>
</dbReference>
<dbReference type="Pfam" id="PF01232">
    <property type="entry name" value="Mannitol_dh"/>
    <property type="match status" value="1"/>
</dbReference>
<dbReference type="InterPro" id="IPR008927">
    <property type="entry name" value="6-PGluconate_DH-like_C_sf"/>
</dbReference>
<evidence type="ECO:0000256" key="3">
    <source>
        <dbReference type="ARBA" id="ARBA00016219"/>
    </source>
</evidence>
<dbReference type="SUPFAM" id="SSF48179">
    <property type="entry name" value="6-phosphogluconate dehydrogenase C-terminal domain-like"/>
    <property type="match status" value="1"/>
</dbReference>
<evidence type="ECO:0000259" key="9">
    <source>
        <dbReference type="Pfam" id="PF08125"/>
    </source>
</evidence>
<dbReference type="EC" id="1.1.1.17" evidence="2 7"/>
<accession>A0A1U9K8U8</accession>
<gene>
    <name evidence="7" type="primary">mtlD</name>
    <name evidence="10" type="ORF">B0W44_12380</name>
</gene>
<dbReference type="OrthoDB" id="271711at2"/>
<dbReference type="SUPFAM" id="SSF51735">
    <property type="entry name" value="NAD(P)-binding Rossmann-fold domains"/>
    <property type="match status" value="1"/>
</dbReference>
<dbReference type="PROSITE" id="PS00974">
    <property type="entry name" value="MANNITOL_DHGENASE"/>
    <property type="match status" value="1"/>
</dbReference>
<evidence type="ECO:0000256" key="4">
    <source>
        <dbReference type="ARBA" id="ARBA00023002"/>
    </source>
</evidence>
<dbReference type="NCBIfam" id="NF002646">
    <property type="entry name" value="PRK02318.1-2"/>
    <property type="match status" value="1"/>
</dbReference>
<evidence type="ECO:0000256" key="7">
    <source>
        <dbReference type="HAMAP-Rule" id="MF_00196"/>
    </source>
</evidence>
<dbReference type="AlphaFoldDB" id="A0A1U9K8U8"/>
<dbReference type="InterPro" id="IPR023028">
    <property type="entry name" value="Mannitol_1_phos_5_DH"/>
</dbReference>
<dbReference type="Gene3D" id="3.40.50.720">
    <property type="entry name" value="NAD(P)-binding Rossmann-like Domain"/>
    <property type="match status" value="1"/>
</dbReference>
<keyword evidence="5 7" id="KW-0520">NAD</keyword>
<evidence type="ECO:0000259" key="8">
    <source>
        <dbReference type="Pfam" id="PF01232"/>
    </source>
</evidence>
<comment type="catalytic activity">
    <reaction evidence="6 7">
        <text>D-mannitol 1-phosphate + NAD(+) = beta-D-fructose 6-phosphate + NADH + H(+)</text>
        <dbReference type="Rhea" id="RHEA:19661"/>
        <dbReference type="ChEBI" id="CHEBI:15378"/>
        <dbReference type="ChEBI" id="CHEBI:57540"/>
        <dbReference type="ChEBI" id="CHEBI:57634"/>
        <dbReference type="ChEBI" id="CHEBI:57945"/>
        <dbReference type="ChEBI" id="CHEBI:61381"/>
        <dbReference type="EC" id="1.1.1.17"/>
    </reaction>
</comment>
<feature type="domain" description="Mannitol dehydrogenase C-terminal" evidence="9">
    <location>
        <begin position="202"/>
        <end position="374"/>
    </location>
</feature>
<dbReference type="NCBIfam" id="NF002647">
    <property type="entry name" value="PRK02318.1-3"/>
    <property type="match status" value="1"/>
</dbReference>
<evidence type="ECO:0000256" key="2">
    <source>
        <dbReference type="ARBA" id="ARBA00012939"/>
    </source>
</evidence>
<dbReference type="PRINTS" id="PR00084">
    <property type="entry name" value="MTLDHDRGNASE"/>
</dbReference>
<reference evidence="10 11" key="1">
    <citation type="journal article" date="2015" name="Int. J. Syst. Evol. Microbiol.">
        <title>Novibacillus thermophilus gen. nov., sp. nov., a Gram-staining-negative and moderately thermophilic member of the family Thermoactinomycetaceae.</title>
        <authorList>
            <person name="Yang G."/>
            <person name="Chen J."/>
            <person name="Zhou S."/>
        </authorList>
    </citation>
    <scope>NUCLEOTIDE SEQUENCE [LARGE SCALE GENOMIC DNA]</scope>
    <source>
        <strain evidence="10 11">SG-1</strain>
    </source>
</reference>
<organism evidence="10 11">
    <name type="scientific">Novibacillus thermophilus</name>
    <dbReference type="NCBI Taxonomy" id="1471761"/>
    <lineage>
        <taxon>Bacteria</taxon>
        <taxon>Bacillati</taxon>
        <taxon>Bacillota</taxon>
        <taxon>Bacilli</taxon>
        <taxon>Bacillales</taxon>
        <taxon>Thermoactinomycetaceae</taxon>
        <taxon>Novibacillus</taxon>
    </lineage>
</organism>
<evidence type="ECO:0000256" key="6">
    <source>
        <dbReference type="ARBA" id="ARBA00048615"/>
    </source>
</evidence>
<dbReference type="PANTHER" id="PTHR30524">
    <property type="entry name" value="MANNITOL-1-PHOSPHATE 5-DEHYDROGENASE"/>
    <property type="match status" value="1"/>
</dbReference>
<evidence type="ECO:0000256" key="1">
    <source>
        <dbReference type="ARBA" id="ARBA00006541"/>
    </source>
</evidence>
<feature type="binding site" evidence="7">
    <location>
        <begin position="3"/>
        <end position="14"/>
    </location>
    <ligand>
        <name>NAD(+)</name>
        <dbReference type="ChEBI" id="CHEBI:57540"/>
    </ligand>
</feature>
<dbReference type="STRING" id="1471761.B0W44_12380"/>
<name>A0A1U9K8U8_9BACL</name>
<evidence type="ECO:0000256" key="5">
    <source>
        <dbReference type="ARBA" id="ARBA00023027"/>
    </source>
</evidence>
<dbReference type="InterPro" id="IPR013118">
    <property type="entry name" value="Mannitol_DH_C"/>
</dbReference>
<dbReference type="GO" id="GO:0008926">
    <property type="term" value="F:mannitol-1-phosphate 5-dehydrogenase activity"/>
    <property type="evidence" value="ECO:0007669"/>
    <property type="project" value="UniProtKB-UniRule"/>
</dbReference>
<dbReference type="Pfam" id="PF08125">
    <property type="entry name" value="Mannitol_dh_C"/>
    <property type="match status" value="1"/>
</dbReference>
<dbReference type="EMBL" id="CP019699">
    <property type="protein sequence ID" value="AQS56436.1"/>
    <property type="molecule type" value="Genomic_DNA"/>
</dbReference>
<proteinExistence type="inferred from homology"/>
<evidence type="ECO:0000313" key="10">
    <source>
        <dbReference type="EMBL" id="AQS56436.1"/>
    </source>
</evidence>
<dbReference type="InterPro" id="IPR036291">
    <property type="entry name" value="NAD(P)-bd_dom_sf"/>
</dbReference>
<sequence length="379" mass="42176">MKAVHFGAGNIGRGFIGALLRQSGYDVVFVDVDARIIHELNTRRAYEVKVAEQTVEPFTVEGIRGLNSRTDEPEVIEEIASADLITTAVGVAVLKFVAAPIAAGLVARKDSQTPLNIIACENAIGASTMLQEYVRALLTKEEWLRLKERVGFPNAAVDRIVPNQGERDLLSVTVEPYYEWVVDETAINGPAPSIHGVTYVKDLLPYIERKLFTVNTGHAMTAYLGFKQGMKTIQEAIHDEPIASRVRQALSETTALLADVHGFSEAELRTYAEKIWLRFRNPHLSDRVERVGRNPIRKLGYNDRLVKPARLLLDRGYEPQALVQGIVAALAFDVSEDEESVRLQKMLSENGVESTIVEVTGLKRDDELVKRIVKSEMED</sequence>
<keyword evidence="11" id="KW-1185">Reference proteome</keyword>
<evidence type="ECO:0000313" key="11">
    <source>
        <dbReference type="Proteomes" id="UP000188603"/>
    </source>
</evidence>
<dbReference type="HAMAP" id="MF_00196">
    <property type="entry name" value="Mannitol_dehydrog"/>
    <property type="match status" value="1"/>
</dbReference>
<dbReference type="KEGG" id="ntr:B0W44_12380"/>
<dbReference type="PANTHER" id="PTHR30524:SF0">
    <property type="entry name" value="ALTRONATE OXIDOREDUCTASE-RELATED"/>
    <property type="match status" value="1"/>
</dbReference>
<comment type="similarity">
    <text evidence="1 7">Belongs to the mannitol dehydrogenase family.</text>
</comment>
<dbReference type="InterPro" id="IPR013131">
    <property type="entry name" value="Mannitol_DH_N"/>
</dbReference>
<dbReference type="InterPro" id="IPR023027">
    <property type="entry name" value="Mannitol_DH_CS"/>
</dbReference>
<dbReference type="GO" id="GO:0005829">
    <property type="term" value="C:cytosol"/>
    <property type="evidence" value="ECO:0007669"/>
    <property type="project" value="TreeGrafter"/>
</dbReference>
<protein>
    <recommendedName>
        <fullName evidence="3 7">Mannitol-1-phosphate 5-dehydrogenase</fullName>
        <ecNumber evidence="2 7">1.1.1.17</ecNumber>
    </recommendedName>
</protein>